<evidence type="ECO:0000256" key="8">
    <source>
        <dbReference type="ARBA" id="ARBA00049628"/>
    </source>
</evidence>
<accession>A0A0G1PKQ6</accession>
<evidence type="ECO:0000313" key="11">
    <source>
        <dbReference type="Proteomes" id="UP000034705"/>
    </source>
</evidence>
<evidence type="ECO:0000256" key="1">
    <source>
        <dbReference type="ARBA" id="ARBA00007707"/>
    </source>
</evidence>
<keyword evidence="5" id="KW-0012">Acyltransferase</keyword>
<reference evidence="10 11" key="1">
    <citation type="journal article" date="2015" name="Nature">
        <title>rRNA introns, odd ribosomes, and small enigmatic genomes across a large radiation of phyla.</title>
        <authorList>
            <person name="Brown C.T."/>
            <person name="Hug L.A."/>
            <person name="Thomas B.C."/>
            <person name="Sharon I."/>
            <person name="Castelle C.J."/>
            <person name="Singh A."/>
            <person name="Wilkins M.J."/>
            <person name="Williams K.H."/>
            <person name="Banfield J.F."/>
        </authorList>
    </citation>
    <scope>NUCLEOTIDE SEQUENCE [LARGE SCALE GENOMIC DNA]</scope>
</reference>
<sequence>MTFRFVILAAGMGSRMGGSIPKALIPVGGKPILQWLHESTKASGVDGVPIIVIGHERDQLCRSFHGVSQYVVQEEQLGTGHAVMMTQEAARGSDAIIVLYGDHPFISPQTLRQLSHQHEAQDNTITMMTVTVPSFDGWQRVFAHWGRILRSDKGKILGIKEYKDTSEEERQCLEVNPAFLCFKADWLWKNLKELKNDNKQKEYYLTDLIAMAVEQKEKIETIPIPPEEAIGINTPEEQEIAEQILRQQKRPE</sequence>
<comment type="similarity">
    <text evidence="2">In the N-terminal section; belongs to the N-acetylglucosamine-1-phosphate uridyltransferase family.</text>
</comment>
<dbReference type="PANTHER" id="PTHR43584:SF3">
    <property type="entry name" value="BIFUNCTIONAL PROTEIN GLMU"/>
    <property type="match status" value="1"/>
</dbReference>
<dbReference type="PANTHER" id="PTHR43584">
    <property type="entry name" value="NUCLEOTIDYL TRANSFERASE"/>
    <property type="match status" value="1"/>
</dbReference>
<comment type="caution">
    <text evidence="10">The sequence shown here is derived from an EMBL/GenBank/DDBJ whole genome shotgun (WGS) entry which is preliminary data.</text>
</comment>
<evidence type="ECO:0000256" key="2">
    <source>
        <dbReference type="ARBA" id="ARBA00007947"/>
    </source>
</evidence>
<name>A0A0G1PKQ6_9BACT</name>
<dbReference type="InterPro" id="IPR025877">
    <property type="entry name" value="MobA-like_NTP_Trfase"/>
</dbReference>
<comment type="catalytic activity">
    <reaction evidence="7">
        <text>N-acetyl-alpha-D-glucosamine 1-phosphate + UTP + H(+) = UDP-N-acetyl-alpha-D-glucosamine + diphosphate</text>
        <dbReference type="Rhea" id="RHEA:13509"/>
        <dbReference type="ChEBI" id="CHEBI:15378"/>
        <dbReference type="ChEBI" id="CHEBI:33019"/>
        <dbReference type="ChEBI" id="CHEBI:46398"/>
        <dbReference type="ChEBI" id="CHEBI:57705"/>
        <dbReference type="ChEBI" id="CHEBI:57776"/>
        <dbReference type="EC" id="2.7.7.23"/>
    </reaction>
</comment>
<comment type="function">
    <text evidence="8">Catalyzes the last two sequential reactions in the de novo biosynthetic pathway for UDP-N-acetylglucosamine (UDP-GlcNAc). The C-terminal domain catalyzes the transfer of acetyl group from acetyl coenzyme A to glucosamine-1-phosphate (GlcN-1-P) to produce N-acetylglucosamine-1-phosphate (GlcNAc-1-P), which is converted into UDP-GlcNAc by the transfer of uridine 5-monophosphate (from uridine 5-triphosphate), a reaction catalyzed by the N-terminal domain.</text>
</comment>
<organism evidence="10 11">
    <name type="scientific">Candidatus Uhrbacteria bacterium GW2011_GWF2_46_218</name>
    <dbReference type="NCBI Taxonomy" id="1619001"/>
    <lineage>
        <taxon>Bacteria</taxon>
        <taxon>Candidatus Uhriibacteriota</taxon>
    </lineage>
</organism>
<dbReference type="GO" id="GO:0019134">
    <property type="term" value="F:glucosamine-1-phosphate N-acetyltransferase activity"/>
    <property type="evidence" value="ECO:0007669"/>
    <property type="project" value="UniProtKB-EC"/>
</dbReference>
<dbReference type="InterPro" id="IPR050065">
    <property type="entry name" value="GlmU-like"/>
</dbReference>
<evidence type="ECO:0000256" key="3">
    <source>
        <dbReference type="ARBA" id="ARBA00022679"/>
    </source>
</evidence>
<gene>
    <name evidence="10" type="ORF">UX45_C0010G0001</name>
</gene>
<dbReference type="CDD" id="cd02540">
    <property type="entry name" value="GT2_GlmU_N_bac"/>
    <property type="match status" value="1"/>
</dbReference>
<feature type="domain" description="MobA-like NTP transferase" evidence="9">
    <location>
        <begin position="6"/>
        <end position="130"/>
    </location>
</feature>
<dbReference type="GO" id="GO:0003977">
    <property type="term" value="F:UDP-N-acetylglucosamine diphosphorylase activity"/>
    <property type="evidence" value="ECO:0007669"/>
    <property type="project" value="UniProtKB-EC"/>
</dbReference>
<dbReference type="SUPFAM" id="SSF53448">
    <property type="entry name" value="Nucleotide-diphospho-sugar transferases"/>
    <property type="match status" value="1"/>
</dbReference>
<evidence type="ECO:0000256" key="4">
    <source>
        <dbReference type="ARBA" id="ARBA00022695"/>
    </source>
</evidence>
<keyword evidence="4" id="KW-0548">Nucleotidyltransferase</keyword>
<comment type="similarity">
    <text evidence="1">In the C-terminal section; belongs to the transferase hexapeptide repeat family.</text>
</comment>
<evidence type="ECO:0000256" key="6">
    <source>
        <dbReference type="ARBA" id="ARBA00048247"/>
    </source>
</evidence>
<keyword evidence="3" id="KW-0808">Transferase</keyword>
<dbReference type="AlphaFoldDB" id="A0A0G1PKQ6"/>
<dbReference type="EMBL" id="LCMG01000010">
    <property type="protein sequence ID" value="KKU33316.1"/>
    <property type="molecule type" value="Genomic_DNA"/>
</dbReference>
<comment type="catalytic activity">
    <reaction evidence="6">
        <text>alpha-D-glucosamine 1-phosphate + acetyl-CoA = N-acetyl-alpha-D-glucosamine 1-phosphate + CoA + H(+)</text>
        <dbReference type="Rhea" id="RHEA:13725"/>
        <dbReference type="ChEBI" id="CHEBI:15378"/>
        <dbReference type="ChEBI" id="CHEBI:57287"/>
        <dbReference type="ChEBI" id="CHEBI:57288"/>
        <dbReference type="ChEBI" id="CHEBI:57776"/>
        <dbReference type="ChEBI" id="CHEBI:58516"/>
        <dbReference type="EC" id="2.3.1.157"/>
    </reaction>
</comment>
<evidence type="ECO:0000313" key="10">
    <source>
        <dbReference type="EMBL" id="KKU33316.1"/>
    </source>
</evidence>
<dbReference type="Proteomes" id="UP000034705">
    <property type="component" value="Unassembled WGS sequence"/>
</dbReference>
<dbReference type="PATRIC" id="fig|1619001.3.peg.504"/>
<dbReference type="Gene3D" id="3.90.550.10">
    <property type="entry name" value="Spore Coat Polysaccharide Biosynthesis Protein SpsA, Chain A"/>
    <property type="match status" value="1"/>
</dbReference>
<dbReference type="InterPro" id="IPR029044">
    <property type="entry name" value="Nucleotide-diphossugar_trans"/>
</dbReference>
<evidence type="ECO:0000256" key="5">
    <source>
        <dbReference type="ARBA" id="ARBA00023315"/>
    </source>
</evidence>
<protein>
    <submittedName>
        <fullName evidence="10">Bifunctional protein GlmU</fullName>
    </submittedName>
</protein>
<proteinExistence type="inferred from homology"/>
<dbReference type="Pfam" id="PF12804">
    <property type="entry name" value="NTP_transf_3"/>
    <property type="match status" value="1"/>
</dbReference>
<evidence type="ECO:0000259" key="9">
    <source>
        <dbReference type="Pfam" id="PF12804"/>
    </source>
</evidence>
<evidence type="ECO:0000256" key="7">
    <source>
        <dbReference type="ARBA" id="ARBA00048493"/>
    </source>
</evidence>